<gene>
    <name evidence="3" type="ORF">GCM10011340_27830</name>
</gene>
<evidence type="ECO:0000313" key="3">
    <source>
        <dbReference type="EMBL" id="GHE70563.1"/>
    </source>
</evidence>
<proteinExistence type="predicted"/>
<dbReference type="RefSeq" id="WP_189630897.1">
    <property type="nucleotide sequence ID" value="NZ_BNAG01000004.1"/>
</dbReference>
<feature type="chain" id="PRO_5045356917" description="DUF4398 domain-containing protein" evidence="2">
    <location>
        <begin position="23"/>
        <end position="201"/>
    </location>
</feature>
<dbReference type="Proteomes" id="UP000658258">
    <property type="component" value="Unassembled WGS sequence"/>
</dbReference>
<sequence length="201" mass="21636">MKTKYTFISALFIAIIGLSSCAELPQAEVDAANAAIEQAKAAGADVYVADQFQALNDSMAVAMTSLEEQKSKFFKNYSKTVEKLNAVTEMAGQVTANTNEAIESLKAEIEFAITEVQNLVVEGRNLISEAPRGKEGATALVAIKAELDVIESAVNESNAMYQNGELKPTMEKLSAAREKASAINTELTEVISKYKTASNRK</sequence>
<reference evidence="4" key="1">
    <citation type="journal article" date="2019" name="Int. J. Syst. Evol. Microbiol.">
        <title>The Global Catalogue of Microorganisms (GCM) 10K type strain sequencing project: providing services to taxonomists for standard genome sequencing and annotation.</title>
        <authorList>
            <consortium name="The Broad Institute Genomics Platform"/>
            <consortium name="The Broad Institute Genome Sequencing Center for Infectious Disease"/>
            <person name="Wu L."/>
            <person name="Ma J."/>
        </authorList>
    </citation>
    <scope>NUCLEOTIDE SEQUENCE [LARGE SCALE GENOMIC DNA]</scope>
    <source>
        <strain evidence="4">CGMCC 1.15111</strain>
    </source>
</reference>
<feature type="coiled-coil region" evidence="1">
    <location>
        <begin position="95"/>
        <end position="122"/>
    </location>
</feature>
<dbReference type="PROSITE" id="PS51257">
    <property type="entry name" value="PROKAR_LIPOPROTEIN"/>
    <property type="match status" value="1"/>
</dbReference>
<keyword evidence="4" id="KW-1185">Reference proteome</keyword>
<evidence type="ECO:0000256" key="2">
    <source>
        <dbReference type="SAM" id="SignalP"/>
    </source>
</evidence>
<evidence type="ECO:0008006" key="5">
    <source>
        <dbReference type="Google" id="ProtNLM"/>
    </source>
</evidence>
<accession>A0ABQ3I9W0</accession>
<organism evidence="3 4">
    <name type="scientific">Roseivirga thermotolerans</name>
    <dbReference type="NCBI Taxonomy" id="1758176"/>
    <lineage>
        <taxon>Bacteria</taxon>
        <taxon>Pseudomonadati</taxon>
        <taxon>Bacteroidota</taxon>
        <taxon>Cytophagia</taxon>
        <taxon>Cytophagales</taxon>
        <taxon>Roseivirgaceae</taxon>
        <taxon>Roseivirga</taxon>
    </lineage>
</organism>
<keyword evidence="2" id="KW-0732">Signal</keyword>
<dbReference type="EMBL" id="BNAG01000004">
    <property type="protein sequence ID" value="GHE70563.1"/>
    <property type="molecule type" value="Genomic_DNA"/>
</dbReference>
<name>A0ABQ3I9W0_9BACT</name>
<comment type="caution">
    <text evidence="3">The sequence shown here is derived from an EMBL/GenBank/DDBJ whole genome shotgun (WGS) entry which is preliminary data.</text>
</comment>
<feature type="signal peptide" evidence="2">
    <location>
        <begin position="1"/>
        <end position="22"/>
    </location>
</feature>
<keyword evidence="1" id="KW-0175">Coiled coil</keyword>
<protein>
    <recommendedName>
        <fullName evidence="5">DUF4398 domain-containing protein</fullName>
    </recommendedName>
</protein>
<evidence type="ECO:0000313" key="4">
    <source>
        <dbReference type="Proteomes" id="UP000658258"/>
    </source>
</evidence>
<evidence type="ECO:0000256" key="1">
    <source>
        <dbReference type="SAM" id="Coils"/>
    </source>
</evidence>